<gene>
    <name evidence="3" type="ORF">EWM63_25915</name>
</gene>
<dbReference type="Pfam" id="PF20434">
    <property type="entry name" value="BD-FAE"/>
    <property type="match status" value="1"/>
</dbReference>
<keyword evidence="4" id="KW-1185">Reference proteome</keyword>
<name>A0A4P6L508_9BURK</name>
<evidence type="ECO:0000313" key="4">
    <source>
        <dbReference type="Proteomes" id="UP000290637"/>
    </source>
</evidence>
<evidence type="ECO:0000259" key="2">
    <source>
        <dbReference type="Pfam" id="PF20434"/>
    </source>
</evidence>
<reference evidence="3 4" key="1">
    <citation type="submission" date="2019-02" db="EMBL/GenBank/DDBJ databases">
        <title>Draft Genome Sequences of Six Type Strains of the Genus Massilia.</title>
        <authorList>
            <person name="Miess H."/>
            <person name="Frediansyhah A."/>
            <person name="Gross H."/>
        </authorList>
    </citation>
    <scope>NUCLEOTIDE SEQUENCE [LARGE SCALE GENOMIC DNA]</scope>
    <source>
        <strain evidence="3 4">DSM 17473</strain>
    </source>
</reference>
<dbReference type="AlphaFoldDB" id="A0A4P6L508"/>
<sequence length="215" mass="23305">MHRSPPRGQGGSMQRRDFMRYASSLPAGLLLSSRPVSADASGKKAYLHYSQQELDDAYSDAKWAPNMRELLGGQAAAGTRVRAAFPPRTASYGTQLSERLDVFSPAGAAPALPAMIFIHGGNWRVGTKESVSYLAPRFVKNDVVFIAPEYDTIPATTLPGMVEQCRRAILWVWRHARELGADPDRIHVGVIRLAGTLPSSCSLPTGPASARQQAC</sequence>
<dbReference type="SUPFAM" id="SSF53474">
    <property type="entry name" value="alpha/beta-Hydrolases"/>
    <property type="match status" value="1"/>
</dbReference>
<evidence type="ECO:0000256" key="1">
    <source>
        <dbReference type="ARBA" id="ARBA00022801"/>
    </source>
</evidence>
<dbReference type="KEGG" id="plue:EWM63_25915"/>
<dbReference type="InterPro" id="IPR029058">
    <property type="entry name" value="AB_hydrolase_fold"/>
</dbReference>
<dbReference type="InterPro" id="IPR006311">
    <property type="entry name" value="TAT_signal"/>
</dbReference>
<keyword evidence="1" id="KW-0378">Hydrolase</keyword>
<evidence type="ECO:0000313" key="3">
    <source>
        <dbReference type="EMBL" id="QBE65998.1"/>
    </source>
</evidence>
<protein>
    <recommendedName>
        <fullName evidence="2">BD-FAE-like domain-containing protein</fullName>
    </recommendedName>
</protein>
<dbReference type="GO" id="GO:0016787">
    <property type="term" value="F:hydrolase activity"/>
    <property type="evidence" value="ECO:0007669"/>
    <property type="project" value="UniProtKB-KW"/>
</dbReference>
<proteinExistence type="predicted"/>
<accession>A0A4P6L508</accession>
<dbReference type="InterPro" id="IPR049492">
    <property type="entry name" value="BD-FAE-like_dom"/>
</dbReference>
<dbReference type="PANTHER" id="PTHR48081">
    <property type="entry name" value="AB HYDROLASE SUPERFAMILY PROTEIN C4A8.06C"/>
    <property type="match status" value="1"/>
</dbReference>
<dbReference type="PANTHER" id="PTHR48081:SF33">
    <property type="entry name" value="KYNURENINE FORMAMIDASE"/>
    <property type="match status" value="1"/>
</dbReference>
<dbReference type="PROSITE" id="PS51318">
    <property type="entry name" value="TAT"/>
    <property type="match status" value="1"/>
</dbReference>
<dbReference type="Gene3D" id="3.40.50.1820">
    <property type="entry name" value="alpha/beta hydrolase"/>
    <property type="match status" value="1"/>
</dbReference>
<dbReference type="Proteomes" id="UP000290637">
    <property type="component" value="Chromosome"/>
</dbReference>
<feature type="domain" description="BD-FAE-like" evidence="2">
    <location>
        <begin position="100"/>
        <end position="188"/>
    </location>
</feature>
<organism evidence="3 4">
    <name type="scientific">Pseudoduganella lutea</name>
    <dbReference type="NCBI Taxonomy" id="321985"/>
    <lineage>
        <taxon>Bacteria</taxon>
        <taxon>Pseudomonadati</taxon>
        <taxon>Pseudomonadota</taxon>
        <taxon>Betaproteobacteria</taxon>
        <taxon>Burkholderiales</taxon>
        <taxon>Oxalobacteraceae</taxon>
        <taxon>Telluria group</taxon>
        <taxon>Pseudoduganella</taxon>
    </lineage>
</organism>
<dbReference type="EMBL" id="CP035913">
    <property type="protein sequence ID" value="QBE65998.1"/>
    <property type="molecule type" value="Genomic_DNA"/>
</dbReference>
<dbReference type="InterPro" id="IPR050300">
    <property type="entry name" value="GDXG_lipolytic_enzyme"/>
</dbReference>
<dbReference type="OrthoDB" id="9794445at2"/>